<dbReference type="AlphaFoldDB" id="A0A3S4DBK6"/>
<dbReference type="EMBL" id="LR134117">
    <property type="protein sequence ID" value="VDZ51119.1"/>
    <property type="molecule type" value="Genomic_DNA"/>
</dbReference>
<organism evidence="2 3">
    <name type="scientific">Serratia odorifera</name>
    <dbReference type="NCBI Taxonomy" id="618"/>
    <lineage>
        <taxon>Bacteria</taxon>
        <taxon>Pseudomonadati</taxon>
        <taxon>Pseudomonadota</taxon>
        <taxon>Gammaproteobacteria</taxon>
        <taxon>Enterobacterales</taxon>
        <taxon>Yersiniaceae</taxon>
        <taxon>Serratia</taxon>
    </lineage>
</organism>
<evidence type="ECO:0000313" key="3">
    <source>
        <dbReference type="Proteomes" id="UP000281391"/>
    </source>
</evidence>
<reference evidence="2 3" key="1">
    <citation type="submission" date="2018-12" db="EMBL/GenBank/DDBJ databases">
        <authorList>
            <consortium name="Pathogen Informatics"/>
        </authorList>
    </citation>
    <scope>NUCLEOTIDE SEQUENCE [LARGE SCALE GENOMIC DNA]</scope>
    <source>
        <strain evidence="2 3">NCTC11214</strain>
    </source>
</reference>
<dbReference type="KEGG" id="sof:NCTC11214_00043"/>
<dbReference type="Proteomes" id="UP000281391">
    <property type="component" value="Chromosome"/>
</dbReference>
<proteinExistence type="predicted"/>
<sequence>MGDQVKGMIDSNRASQQQTQGQISDQQQRVDEQRQTLQQDHSSAKVKQDKAYQDEKKLQESIPGADSQDDMMARAKAIQDKHNKERGGK</sequence>
<accession>A0A3S4DBK6</accession>
<feature type="compositionally biased region" description="Basic and acidic residues" evidence="1">
    <location>
        <begin position="42"/>
        <end position="59"/>
    </location>
</feature>
<protein>
    <submittedName>
        <fullName evidence="2">Conjugal transfer mating pair stabilization protein TraG</fullName>
    </submittedName>
</protein>
<evidence type="ECO:0000313" key="2">
    <source>
        <dbReference type="EMBL" id="VDZ51119.1"/>
    </source>
</evidence>
<name>A0A3S4DBK6_SEROD</name>
<feature type="region of interest" description="Disordered" evidence="1">
    <location>
        <begin position="1"/>
        <end position="89"/>
    </location>
</feature>
<feature type="compositionally biased region" description="Low complexity" evidence="1">
    <location>
        <begin position="16"/>
        <end position="27"/>
    </location>
</feature>
<feature type="compositionally biased region" description="Basic and acidic residues" evidence="1">
    <location>
        <begin position="71"/>
        <end position="89"/>
    </location>
</feature>
<evidence type="ECO:0000256" key="1">
    <source>
        <dbReference type="SAM" id="MobiDB-lite"/>
    </source>
</evidence>
<gene>
    <name evidence="2" type="ORF">NCTC11214_00043</name>
</gene>